<dbReference type="Proteomes" id="UP000094622">
    <property type="component" value="Unassembled WGS sequence"/>
</dbReference>
<organism evidence="1 2">
    <name type="scientific">Methylobrevis pamukkalensis</name>
    <dbReference type="NCBI Taxonomy" id="1439726"/>
    <lineage>
        <taxon>Bacteria</taxon>
        <taxon>Pseudomonadati</taxon>
        <taxon>Pseudomonadota</taxon>
        <taxon>Alphaproteobacteria</taxon>
        <taxon>Hyphomicrobiales</taxon>
        <taxon>Pleomorphomonadaceae</taxon>
        <taxon>Methylobrevis</taxon>
    </lineage>
</organism>
<dbReference type="SUPFAM" id="SSF53187">
    <property type="entry name" value="Zn-dependent exopeptidases"/>
    <property type="match status" value="1"/>
</dbReference>
<dbReference type="EMBL" id="MCRJ01000093">
    <property type="protein sequence ID" value="ODN69385.1"/>
    <property type="molecule type" value="Genomic_DNA"/>
</dbReference>
<dbReference type="GO" id="GO:0016787">
    <property type="term" value="F:hydrolase activity"/>
    <property type="evidence" value="ECO:0007669"/>
    <property type="project" value="UniProtKB-KW"/>
</dbReference>
<reference evidence="1 2" key="1">
    <citation type="submission" date="2016-07" db="EMBL/GenBank/DDBJ databases">
        <title>Draft Genome Sequence of Methylobrevis pamukkalensis PK2.</title>
        <authorList>
            <person name="Vasilenko O.V."/>
            <person name="Doronina N.V."/>
            <person name="Shmareva M.N."/>
            <person name="Tarlachkov S.V."/>
            <person name="Mustakhimov I."/>
            <person name="Trotsenko Y.A."/>
        </authorList>
    </citation>
    <scope>NUCLEOTIDE SEQUENCE [LARGE SCALE GENOMIC DNA]</scope>
    <source>
        <strain evidence="1 2">PK2</strain>
    </source>
</reference>
<evidence type="ECO:0000313" key="2">
    <source>
        <dbReference type="Proteomes" id="UP000094622"/>
    </source>
</evidence>
<dbReference type="OrthoDB" id="8716700at2"/>
<name>A0A1E3GZP0_9HYPH</name>
<dbReference type="InterPro" id="IPR010247">
    <property type="entry name" value="HutG_amidohyd"/>
</dbReference>
<dbReference type="Pfam" id="PF05013">
    <property type="entry name" value="FGase"/>
    <property type="match status" value="1"/>
</dbReference>
<gene>
    <name evidence="1" type="ORF">A6302_03293</name>
</gene>
<keyword evidence="1" id="KW-0378">Hydrolase</keyword>
<proteinExistence type="predicted"/>
<comment type="caution">
    <text evidence="1">The sequence shown here is derived from an EMBL/GenBank/DDBJ whole genome shotgun (WGS) entry which is preliminary data.</text>
</comment>
<dbReference type="InterPro" id="IPR007709">
    <property type="entry name" value="N-FG_amidohydro"/>
</dbReference>
<dbReference type="Gene3D" id="3.40.630.40">
    <property type="entry name" value="Zn-dependent exopeptidases"/>
    <property type="match status" value="1"/>
</dbReference>
<dbReference type="RefSeq" id="WP_069307677.1">
    <property type="nucleotide sequence ID" value="NZ_MCRJ01000093.1"/>
</dbReference>
<sequence>MTTDWLQVTEGDAPLLVSIPHTGTRLPAPYADAYVSRELALNDTDWWIETLYDFAPALGATVVRTAISRSVIDVNRDPSGVSLYPGMATTELCPTTTFDGRALYHAGREPDAEEVEARRRTYHEPYHAELARQITRLRDLHPRIVVYDCHSIRSAIARLFEGELPVFNIGTNGGLSCDPAAEALTGEICAASEFSCVTNGRFKGGWITRSIGKPTAGVHGVQMELACRGYMDEHEDPVPAPYDVARAAPMRAVLERLLPALRDWAAG</sequence>
<protein>
    <submittedName>
        <fullName evidence="1">N-formylglutamate amidohydrolase</fullName>
    </submittedName>
</protein>
<evidence type="ECO:0000313" key="1">
    <source>
        <dbReference type="EMBL" id="ODN69385.1"/>
    </source>
</evidence>
<dbReference type="PATRIC" id="fig|1439726.3.peg.3460"/>
<keyword evidence="2" id="KW-1185">Reference proteome</keyword>
<accession>A0A1E3GZP0</accession>
<dbReference type="NCBIfam" id="TIGR02017">
    <property type="entry name" value="hutG_amidohyd"/>
    <property type="match status" value="1"/>
</dbReference>
<dbReference type="AlphaFoldDB" id="A0A1E3GZP0"/>